<name>A0A2U3XLU0_LEPWE</name>
<gene>
    <name evidence="8" type="primary">LOC102732063</name>
</gene>
<dbReference type="Gene3D" id="3.30.1740.20">
    <property type="entry name" value="Ribosomal protein S26e"/>
    <property type="match status" value="1"/>
</dbReference>
<evidence type="ECO:0000256" key="2">
    <source>
        <dbReference type="ARBA" id="ARBA00011542"/>
    </source>
</evidence>
<evidence type="ECO:0000256" key="1">
    <source>
        <dbReference type="ARBA" id="ARBA00008596"/>
    </source>
</evidence>
<reference evidence="8" key="1">
    <citation type="submission" date="2025-08" db="UniProtKB">
        <authorList>
            <consortium name="RefSeq"/>
        </authorList>
    </citation>
    <scope>IDENTIFICATION</scope>
    <source>
        <tissue evidence="8">Liver</tissue>
    </source>
</reference>
<evidence type="ECO:0000256" key="6">
    <source>
        <dbReference type="SAM" id="MobiDB-lite"/>
    </source>
</evidence>
<organism evidence="7 8">
    <name type="scientific">Leptonychotes weddellii</name>
    <name type="common">Weddell seal</name>
    <name type="synonym">Otaria weddellii</name>
    <dbReference type="NCBI Taxonomy" id="9713"/>
    <lineage>
        <taxon>Eukaryota</taxon>
        <taxon>Metazoa</taxon>
        <taxon>Chordata</taxon>
        <taxon>Craniata</taxon>
        <taxon>Vertebrata</taxon>
        <taxon>Euteleostomi</taxon>
        <taxon>Mammalia</taxon>
        <taxon>Eutheria</taxon>
        <taxon>Laurasiatheria</taxon>
        <taxon>Carnivora</taxon>
        <taxon>Caniformia</taxon>
        <taxon>Pinnipedia</taxon>
        <taxon>Phocidae</taxon>
        <taxon>Monachinae</taxon>
        <taxon>Lobodontini</taxon>
        <taxon>Leptonychotes</taxon>
    </lineage>
</organism>
<dbReference type="GeneID" id="102732063"/>
<evidence type="ECO:0000256" key="4">
    <source>
        <dbReference type="ARBA" id="ARBA00023274"/>
    </source>
</evidence>
<dbReference type="InterPro" id="IPR038551">
    <property type="entry name" value="Ribosomal_eS26_sf"/>
</dbReference>
<feature type="region of interest" description="Disordered" evidence="6">
    <location>
        <begin position="87"/>
        <end position="114"/>
    </location>
</feature>
<dbReference type="FunFam" id="3.30.1740.20:FF:000001">
    <property type="entry name" value="40S ribosomal protein S26"/>
    <property type="match status" value="1"/>
</dbReference>
<dbReference type="InterPro" id="IPR000892">
    <property type="entry name" value="Ribosomal_eS26"/>
</dbReference>
<dbReference type="PANTHER" id="PTHR12538">
    <property type="entry name" value="40S RIBOSOMAL PROTEIN S26"/>
    <property type="match status" value="1"/>
</dbReference>
<dbReference type="GO" id="GO:0003729">
    <property type="term" value="F:mRNA binding"/>
    <property type="evidence" value="ECO:0007669"/>
    <property type="project" value="TreeGrafter"/>
</dbReference>
<accession>A0A2U3XLU0</accession>
<comment type="subunit">
    <text evidence="2">Component of the 40S small ribosomal subunit.</text>
</comment>
<dbReference type="RefSeq" id="XP_006732298.1">
    <property type="nucleotide sequence ID" value="XM_006732235.1"/>
</dbReference>
<evidence type="ECO:0000313" key="7">
    <source>
        <dbReference type="Proteomes" id="UP000245341"/>
    </source>
</evidence>
<evidence type="ECO:0000256" key="5">
    <source>
        <dbReference type="RuleBase" id="RU363128"/>
    </source>
</evidence>
<protein>
    <recommendedName>
        <fullName evidence="5">40S ribosomal protein S26</fullName>
    </recommendedName>
</protein>
<evidence type="ECO:0000313" key="8">
    <source>
        <dbReference type="RefSeq" id="XP_006732298.1"/>
    </source>
</evidence>
<dbReference type="PANTHER" id="PTHR12538:SF0">
    <property type="entry name" value="40S RIBOSOMAL PROTEIN S26"/>
    <property type="match status" value="1"/>
</dbReference>
<dbReference type="GO" id="GO:0006412">
    <property type="term" value="P:translation"/>
    <property type="evidence" value="ECO:0007669"/>
    <property type="project" value="InterPro"/>
</dbReference>
<dbReference type="AlphaFoldDB" id="A0A2U3XLU0"/>
<dbReference type="STRING" id="9713.A0A2U3XLU0"/>
<comment type="similarity">
    <text evidence="1 5">Belongs to the eukaryotic ribosomal protein eS26 family.</text>
</comment>
<dbReference type="Pfam" id="PF01283">
    <property type="entry name" value="Ribosomal_S26e"/>
    <property type="match status" value="1"/>
</dbReference>
<dbReference type="OrthoDB" id="10262653at2759"/>
<dbReference type="Proteomes" id="UP000245341">
    <property type="component" value="Unplaced"/>
</dbReference>
<sequence>MTKERRNNGHAKKSRGLMQPLCCTSWVCCVPKDKAIEKFVIRNVEAAAVRDMSEASVFKVDVLPKLYVKLHYCVRCAIHSKVVRNCSREAQKDPTPPPQFRPAGTAPLPLPKPM</sequence>
<keyword evidence="7" id="KW-1185">Reference proteome</keyword>
<evidence type="ECO:0000256" key="3">
    <source>
        <dbReference type="ARBA" id="ARBA00022980"/>
    </source>
</evidence>
<dbReference type="GO" id="GO:0003735">
    <property type="term" value="F:structural constituent of ribosome"/>
    <property type="evidence" value="ECO:0007669"/>
    <property type="project" value="InterPro"/>
</dbReference>
<keyword evidence="3 5" id="KW-0689">Ribosomal protein</keyword>
<proteinExistence type="inferred from homology"/>
<dbReference type="GO" id="GO:0022627">
    <property type="term" value="C:cytosolic small ribosomal subunit"/>
    <property type="evidence" value="ECO:0007669"/>
    <property type="project" value="TreeGrafter"/>
</dbReference>
<dbReference type="KEGG" id="lww:102732063"/>
<keyword evidence="4 5" id="KW-0687">Ribonucleoprotein</keyword>